<dbReference type="EMBL" id="GBEZ01004754">
    <property type="protein sequence ID" value="JAC80491.1"/>
    <property type="molecule type" value="Transcribed_RNA"/>
</dbReference>
<organism evidence="2">
    <name type="scientific">Tetraselmis sp. GSL018</name>
    <dbReference type="NCBI Taxonomy" id="582737"/>
    <lineage>
        <taxon>Eukaryota</taxon>
        <taxon>Viridiplantae</taxon>
        <taxon>Chlorophyta</taxon>
        <taxon>core chlorophytes</taxon>
        <taxon>Chlorodendrophyceae</taxon>
        <taxon>Chlorodendrales</taxon>
        <taxon>Chlorodendraceae</taxon>
        <taxon>Tetraselmis</taxon>
    </lineage>
</organism>
<accession>A0A061SCK9</accession>
<sequence>LGAPAGVGELAETQRLELPQGLLPTRLQFDDGEWLWVSAIYASGPEAGTSKISVFRQRSGKGPEIEYELTLEEEGPASKVVLETLGGPPGGCAMPDLQVAQVSAQLRKREFTDEEREKRKLGRSDKKLGKKTTNEKD</sequence>
<gene>
    <name evidence="2" type="ORF">TSPGSL018_10159</name>
</gene>
<dbReference type="AlphaFoldDB" id="A0A061SCK9"/>
<evidence type="ECO:0000313" key="2">
    <source>
        <dbReference type="EMBL" id="JAC80491.1"/>
    </source>
</evidence>
<reference evidence="2" key="1">
    <citation type="submission" date="2014-05" db="EMBL/GenBank/DDBJ databases">
        <title>The transcriptome of the halophilic microalga Tetraselmis sp. GSL018 isolated from the Great Salt Lake, Utah.</title>
        <authorList>
            <person name="Jinkerson R.E."/>
            <person name="D'Adamo S."/>
            <person name="Posewitz M.C."/>
        </authorList>
    </citation>
    <scope>NUCLEOTIDE SEQUENCE</scope>
    <source>
        <strain evidence="2">GSL018</strain>
    </source>
</reference>
<feature type="compositionally biased region" description="Basic and acidic residues" evidence="1">
    <location>
        <begin position="107"/>
        <end position="137"/>
    </location>
</feature>
<name>A0A061SCK9_9CHLO</name>
<feature type="region of interest" description="Disordered" evidence="1">
    <location>
        <begin position="103"/>
        <end position="137"/>
    </location>
</feature>
<feature type="non-terminal residue" evidence="2">
    <location>
        <position position="1"/>
    </location>
</feature>
<evidence type="ECO:0000256" key="1">
    <source>
        <dbReference type="SAM" id="MobiDB-lite"/>
    </source>
</evidence>
<proteinExistence type="predicted"/>
<protein>
    <submittedName>
        <fullName evidence="2">Uncharacterized protein</fullName>
    </submittedName>
</protein>